<keyword evidence="10" id="KW-1133">Transmembrane helix</keyword>
<evidence type="ECO:0000313" key="14">
    <source>
        <dbReference type="Proteomes" id="UP000019277"/>
    </source>
</evidence>
<comment type="catalytic activity">
    <reaction evidence="1">
        <text>ATP + protein L-histidine = ADP + protein N-phospho-L-histidine.</text>
        <dbReference type="EC" id="2.7.13.3"/>
    </reaction>
</comment>
<dbReference type="EMBL" id="AYXG01000227">
    <property type="protein sequence ID" value="EWC58828.1"/>
    <property type="molecule type" value="Genomic_DNA"/>
</dbReference>
<dbReference type="Pfam" id="PF07730">
    <property type="entry name" value="HisKA_3"/>
    <property type="match status" value="1"/>
</dbReference>
<dbReference type="Gene3D" id="3.30.565.10">
    <property type="entry name" value="Histidine kinase-like ATPase, C-terminal domain"/>
    <property type="match status" value="1"/>
</dbReference>
<feature type="transmembrane region" description="Helical" evidence="10">
    <location>
        <begin position="143"/>
        <end position="161"/>
    </location>
</feature>
<dbReference type="eggNOG" id="COG4585">
    <property type="taxonomic scope" value="Bacteria"/>
</dbReference>
<keyword evidence="3" id="KW-0597">Phosphoprotein</keyword>
<name>W7IE33_9PSEU</name>
<evidence type="ECO:0000256" key="4">
    <source>
        <dbReference type="ARBA" id="ARBA00022679"/>
    </source>
</evidence>
<evidence type="ECO:0000256" key="9">
    <source>
        <dbReference type="SAM" id="Coils"/>
    </source>
</evidence>
<dbReference type="GO" id="GO:0000155">
    <property type="term" value="F:phosphorelay sensor kinase activity"/>
    <property type="evidence" value="ECO:0007669"/>
    <property type="project" value="InterPro"/>
</dbReference>
<accession>W7IE33</accession>
<protein>
    <recommendedName>
        <fullName evidence="2">histidine kinase</fullName>
        <ecNumber evidence="2">2.7.13.3</ecNumber>
    </recommendedName>
</protein>
<proteinExistence type="predicted"/>
<evidence type="ECO:0000256" key="7">
    <source>
        <dbReference type="ARBA" id="ARBA00022840"/>
    </source>
</evidence>
<dbReference type="AlphaFoldDB" id="W7IE33"/>
<organism evidence="13 14">
    <name type="scientific">Actinokineospora spheciospongiae</name>
    <dbReference type="NCBI Taxonomy" id="909613"/>
    <lineage>
        <taxon>Bacteria</taxon>
        <taxon>Bacillati</taxon>
        <taxon>Actinomycetota</taxon>
        <taxon>Actinomycetes</taxon>
        <taxon>Pseudonocardiales</taxon>
        <taxon>Pseudonocardiaceae</taxon>
        <taxon>Actinokineospora</taxon>
    </lineage>
</organism>
<dbReference type="GO" id="GO:0016020">
    <property type="term" value="C:membrane"/>
    <property type="evidence" value="ECO:0007669"/>
    <property type="project" value="InterPro"/>
</dbReference>
<keyword evidence="6 13" id="KW-0418">Kinase</keyword>
<evidence type="ECO:0000256" key="10">
    <source>
        <dbReference type="SAM" id="Phobius"/>
    </source>
</evidence>
<dbReference type="SUPFAM" id="SSF55874">
    <property type="entry name" value="ATPase domain of HSP90 chaperone/DNA topoisomerase II/histidine kinase"/>
    <property type="match status" value="1"/>
</dbReference>
<dbReference type="STRING" id="909613.UO65_5830"/>
<dbReference type="InterPro" id="IPR036890">
    <property type="entry name" value="HATPase_C_sf"/>
</dbReference>
<keyword evidence="4" id="KW-0808">Transferase</keyword>
<dbReference type="Gene3D" id="1.20.5.1930">
    <property type="match status" value="1"/>
</dbReference>
<dbReference type="PANTHER" id="PTHR24421">
    <property type="entry name" value="NITRATE/NITRITE SENSOR PROTEIN NARX-RELATED"/>
    <property type="match status" value="1"/>
</dbReference>
<comment type="caution">
    <text evidence="13">The sequence shown here is derived from an EMBL/GenBank/DDBJ whole genome shotgun (WGS) entry which is preliminary data.</text>
</comment>
<sequence>MSRHADAPLWHTRREAFFYLLPVGVALALWVLFAVDAGLPDTPADALDTVVSLVLIGLLWVRRRHPTALLAATLAVSALYLVLMTWGAGFFSPDLDFASPWVPLATPVIVYNAVLHAGPVVGTALAAALYLVAARPWEVSTDVILGAVTMVVLPALIGLYLRAHRTLVRALTDRAERAEREQHLLAERARADERVRLAEEMHDVVTHRVSLMVLHAGALGVTAPDERVRAAAEGLRAAGCEALDELRELVGVLRNHQRADIDTDEPGEVDPGAVPDLSTLLAESASVGVPVELVREGNPALTSPAVGRTAYRVVQESLTNIRKHAPGAPTRVHVRYGGDRVRLTVRNDRATAPVDRGLSRTGSGAGLAGLRQRVELVGGTLTAGPRAGGGFEVDVVLPAYVPAGAER</sequence>
<dbReference type="InterPro" id="IPR011712">
    <property type="entry name" value="Sig_transdc_His_kin_sub3_dim/P"/>
</dbReference>
<dbReference type="EC" id="2.7.13.3" evidence="2"/>
<feature type="transmembrane region" description="Helical" evidence="10">
    <location>
        <begin position="16"/>
        <end position="34"/>
    </location>
</feature>
<feature type="domain" description="Signal transduction histidine kinase subgroup 3 dimerisation and phosphoacceptor" evidence="12">
    <location>
        <begin position="193"/>
        <end position="256"/>
    </location>
</feature>
<evidence type="ECO:0000313" key="13">
    <source>
        <dbReference type="EMBL" id="EWC58828.1"/>
    </source>
</evidence>
<keyword evidence="5" id="KW-0547">Nucleotide-binding</keyword>
<keyword evidence="14" id="KW-1185">Reference proteome</keyword>
<keyword evidence="10" id="KW-0472">Membrane</keyword>
<feature type="transmembrane region" description="Helical" evidence="10">
    <location>
        <begin position="68"/>
        <end position="89"/>
    </location>
</feature>
<dbReference type="GO" id="GO:0046983">
    <property type="term" value="F:protein dimerization activity"/>
    <property type="evidence" value="ECO:0007669"/>
    <property type="project" value="InterPro"/>
</dbReference>
<dbReference type="CDD" id="cd16917">
    <property type="entry name" value="HATPase_UhpB-NarQ-NarX-like"/>
    <property type="match status" value="1"/>
</dbReference>
<dbReference type="RefSeq" id="WP_063936033.1">
    <property type="nucleotide sequence ID" value="NZ_AYXG01000227.1"/>
</dbReference>
<dbReference type="Proteomes" id="UP000019277">
    <property type="component" value="Unassembled WGS sequence"/>
</dbReference>
<feature type="coiled-coil region" evidence="9">
    <location>
        <begin position="161"/>
        <end position="188"/>
    </location>
</feature>
<evidence type="ECO:0000256" key="3">
    <source>
        <dbReference type="ARBA" id="ARBA00022553"/>
    </source>
</evidence>
<keyword evidence="7" id="KW-0067">ATP-binding</keyword>
<dbReference type="InterPro" id="IPR050482">
    <property type="entry name" value="Sensor_HK_TwoCompSys"/>
</dbReference>
<dbReference type="GO" id="GO:0005524">
    <property type="term" value="F:ATP binding"/>
    <property type="evidence" value="ECO:0007669"/>
    <property type="project" value="UniProtKB-KW"/>
</dbReference>
<evidence type="ECO:0000256" key="6">
    <source>
        <dbReference type="ARBA" id="ARBA00022777"/>
    </source>
</evidence>
<feature type="domain" description="Histidine kinase/HSP90-like ATPase" evidence="11">
    <location>
        <begin position="309"/>
        <end position="399"/>
    </location>
</feature>
<evidence type="ECO:0000256" key="1">
    <source>
        <dbReference type="ARBA" id="ARBA00000085"/>
    </source>
</evidence>
<dbReference type="Pfam" id="PF02518">
    <property type="entry name" value="HATPase_c"/>
    <property type="match status" value="1"/>
</dbReference>
<dbReference type="PANTHER" id="PTHR24421:SF10">
    <property type="entry name" value="NITRATE_NITRITE SENSOR PROTEIN NARQ"/>
    <property type="match status" value="1"/>
</dbReference>
<feature type="transmembrane region" description="Helical" evidence="10">
    <location>
        <begin position="109"/>
        <end position="131"/>
    </location>
</feature>
<dbReference type="PATRIC" id="fig|909613.9.peg.5831"/>
<dbReference type="InterPro" id="IPR003594">
    <property type="entry name" value="HATPase_dom"/>
</dbReference>
<keyword evidence="10" id="KW-0812">Transmembrane</keyword>
<keyword evidence="8" id="KW-0902">Two-component regulatory system</keyword>
<evidence type="ECO:0000259" key="12">
    <source>
        <dbReference type="Pfam" id="PF07730"/>
    </source>
</evidence>
<evidence type="ECO:0000259" key="11">
    <source>
        <dbReference type="Pfam" id="PF02518"/>
    </source>
</evidence>
<evidence type="ECO:0000256" key="5">
    <source>
        <dbReference type="ARBA" id="ARBA00022741"/>
    </source>
</evidence>
<reference evidence="13 14" key="1">
    <citation type="journal article" date="2014" name="Genome Announc.">
        <title>Draft Genome Sequence of the Antitrypanosomally Active Sponge-Associated Bacterium Actinokineospora sp. Strain EG49.</title>
        <authorList>
            <person name="Harjes J."/>
            <person name="Ryu T."/>
            <person name="Abdelmohsen U.R."/>
            <person name="Moitinho-Silva L."/>
            <person name="Horn H."/>
            <person name="Ravasi T."/>
            <person name="Hentschel U."/>
        </authorList>
    </citation>
    <scope>NUCLEOTIDE SEQUENCE [LARGE SCALE GENOMIC DNA]</scope>
    <source>
        <strain evidence="13 14">EG49</strain>
    </source>
</reference>
<gene>
    <name evidence="13" type="ORF">UO65_5830</name>
</gene>
<evidence type="ECO:0000256" key="8">
    <source>
        <dbReference type="ARBA" id="ARBA00023012"/>
    </source>
</evidence>
<feature type="transmembrane region" description="Helical" evidence="10">
    <location>
        <begin position="46"/>
        <end position="61"/>
    </location>
</feature>
<keyword evidence="9" id="KW-0175">Coiled coil</keyword>
<evidence type="ECO:0000256" key="2">
    <source>
        <dbReference type="ARBA" id="ARBA00012438"/>
    </source>
</evidence>